<feature type="non-terminal residue" evidence="6">
    <location>
        <position position="1"/>
    </location>
</feature>
<evidence type="ECO:0000256" key="1">
    <source>
        <dbReference type="ARBA" id="ARBA00022460"/>
    </source>
</evidence>
<accession>A0A085NAZ6</accession>
<gene>
    <name evidence="6" type="ORF">M514_02896</name>
</gene>
<keyword evidence="3" id="KW-1015">Disulfide bond</keyword>
<evidence type="ECO:0000259" key="5">
    <source>
        <dbReference type="PROSITE" id="PS51034"/>
    </source>
</evidence>
<evidence type="ECO:0000256" key="3">
    <source>
        <dbReference type="ARBA" id="ARBA00023157"/>
    </source>
</evidence>
<dbReference type="EMBL" id="KL367522">
    <property type="protein sequence ID" value="KFD66642.1"/>
    <property type="molecule type" value="Genomic_DNA"/>
</dbReference>
<proteinExistence type="predicted"/>
<feature type="transmembrane region" description="Helical" evidence="4">
    <location>
        <begin position="359"/>
        <end position="380"/>
    </location>
</feature>
<keyword evidence="1" id="KW-0193">Cuticle</keyword>
<keyword evidence="4" id="KW-0472">Membrane</keyword>
<evidence type="ECO:0000256" key="2">
    <source>
        <dbReference type="ARBA" id="ARBA00022729"/>
    </source>
</evidence>
<keyword evidence="2" id="KW-0732">Signal</keyword>
<reference evidence="6" key="1">
    <citation type="journal article" date="2014" name="Nat. Genet.">
        <title>Genome and transcriptome of the porcine whipworm Trichuris suis.</title>
        <authorList>
            <person name="Jex A.R."/>
            <person name="Nejsum P."/>
            <person name="Schwarz E.M."/>
            <person name="Hu L."/>
            <person name="Young N.D."/>
            <person name="Hall R.S."/>
            <person name="Korhonen P.K."/>
            <person name="Liao S."/>
            <person name="Thamsborg S."/>
            <person name="Xia J."/>
            <person name="Xu P."/>
            <person name="Wang S."/>
            <person name="Scheerlinck J.P."/>
            <person name="Hofmann A."/>
            <person name="Sternberg P.W."/>
            <person name="Wang J."/>
            <person name="Gasser R.B."/>
        </authorList>
    </citation>
    <scope>NUCLEOTIDE SEQUENCE [LARGE SCALE GENOMIC DNA]</scope>
    <source>
        <strain evidence="6">DCEP-RM93F</strain>
    </source>
</reference>
<dbReference type="InterPro" id="IPR055355">
    <property type="entry name" value="ZP-C"/>
</dbReference>
<dbReference type="AlphaFoldDB" id="A0A085NAZ6"/>
<dbReference type="Pfam" id="PF00100">
    <property type="entry name" value="Zona_pellucida"/>
    <property type="match status" value="1"/>
</dbReference>
<dbReference type="PANTHER" id="PTHR22907:SF54">
    <property type="entry name" value="GH04558P"/>
    <property type="match status" value="1"/>
</dbReference>
<dbReference type="Pfam" id="PF25057">
    <property type="entry name" value="CUT_N"/>
    <property type="match status" value="1"/>
</dbReference>
<feature type="domain" description="ZP" evidence="5">
    <location>
        <begin position="25"/>
        <end position="284"/>
    </location>
</feature>
<dbReference type="Gene3D" id="2.60.40.4100">
    <property type="entry name" value="Zona pellucida, ZP-C domain"/>
    <property type="match status" value="1"/>
</dbReference>
<keyword evidence="4" id="KW-1133">Transmembrane helix</keyword>
<dbReference type="InterPro" id="IPR042235">
    <property type="entry name" value="ZP-C_dom"/>
</dbReference>
<dbReference type="SMART" id="SM00241">
    <property type="entry name" value="ZP"/>
    <property type="match status" value="1"/>
</dbReference>
<dbReference type="InterPro" id="IPR056953">
    <property type="entry name" value="CUT_N"/>
</dbReference>
<dbReference type="GO" id="GO:0042302">
    <property type="term" value="F:structural constituent of cuticle"/>
    <property type="evidence" value="ECO:0007669"/>
    <property type="project" value="UniProtKB-KW"/>
</dbReference>
<keyword evidence="4" id="KW-0812">Transmembrane</keyword>
<organism evidence="6">
    <name type="scientific">Trichuris suis</name>
    <name type="common">pig whipworm</name>
    <dbReference type="NCBI Taxonomy" id="68888"/>
    <lineage>
        <taxon>Eukaryota</taxon>
        <taxon>Metazoa</taxon>
        <taxon>Ecdysozoa</taxon>
        <taxon>Nematoda</taxon>
        <taxon>Enoplea</taxon>
        <taxon>Dorylaimia</taxon>
        <taxon>Trichinellida</taxon>
        <taxon>Trichuridae</taxon>
        <taxon>Trichuris</taxon>
    </lineage>
</organism>
<sequence length="395" mass="44502">LLCSLCVECGSSPLDEHIVGEPEIECGPERIGVRVFTDKPFHGTLYLQNRRHKDECHTANYSIDPARSSLFSARLSIPLNDLAMCGLELKRNRETGNLAIRGVWIFSFHPLFVTKVDRAFDVQCVFRQRDITSQFEMTVSDLIPLAIRRTFLLPSVEMKIVYGRVADPTLPPLTKSKVGDPITFIWHAPESSSGLTIHVKECLAESKRGISINVIQDGCKAQSVMSTDVKHSADGRTVFATATTFKFPDEEDIWFRCRLILCSKVQHSGRSFISGSCPEYEKCGSRNRTKRSVSSIDSSLADGLIENDYDMHIRVIDAYNQRASGFLETASDRVSLFNSDSSRYRQVESKFFKLCIHKWIFVWSILNACAFTGMISAPIVKRVIIDYRNGHSLAK</sequence>
<dbReference type="PROSITE" id="PS51034">
    <property type="entry name" value="ZP_2"/>
    <property type="match status" value="1"/>
</dbReference>
<evidence type="ECO:0000313" key="6">
    <source>
        <dbReference type="EMBL" id="KFD66642.1"/>
    </source>
</evidence>
<protein>
    <recommendedName>
        <fullName evidence="5">ZP domain-containing protein</fullName>
    </recommendedName>
</protein>
<dbReference type="Proteomes" id="UP000030758">
    <property type="component" value="Unassembled WGS sequence"/>
</dbReference>
<dbReference type="PANTHER" id="PTHR22907">
    <property type="entry name" value="GH04558P"/>
    <property type="match status" value="1"/>
</dbReference>
<dbReference type="InterPro" id="IPR001507">
    <property type="entry name" value="ZP_dom"/>
</dbReference>
<dbReference type="InterPro" id="IPR051962">
    <property type="entry name" value="Cuticlin"/>
</dbReference>
<name>A0A085NAZ6_9BILA</name>
<evidence type="ECO:0000256" key="4">
    <source>
        <dbReference type="SAM" id="Phobius"/>
    </source>
</evidence>